<feature type="domain" description="AMP-binding enzyme C-terminal" evidence="6">
    <location>
        <begin position="430"/>
        <end position="530"/>
    </location>
</feature>
<dbReference type="SUPFAM" id="SSF56801">
    <property type="entry name" value="Acetyl-CoA synthetase-like"/>
    <property type="match status" value="1"/>
</dbReference>
<evidence type="ECO:0000259" key="6">
    <source>
        <dbReference type="Pfam" id="PF23024"/>
    </source>
</evidence>
<dbReference type="InterPro" id="IPR045851">
    <property type="entry name" value="AMP-bd_C_sf"/>
</dbReference>
<evidence type="ECO:0000256" key="3">
    <source>
        <dbReference type="ARBA" id="ARBA00022832"/>
    </source>
</evidence>
<comment type="caution">
    <text evidence="7">The sequence shown here is derived from an EMBL/GenBank/DDBJ whole genome shotgun (WGS) entry which is preliminary data.</text>
</comment>
<dbReference type="Proteomes" id="UP001595645">
    <property type="component" value="Unassembled WGS sequence"/>
</dbReference>
<dbReference type="InterPro" id="IPR025110">
    <property type="entry name" value="AMP-bd_C"/>
</dbReference>
<dbReference type="Pfam" id="PF00501">
    <property type="entry name" value="AMP-binding"/>
    <property type="match status" value="1"/>
</dbReference>
<evidence type="ECO:0000256" key="2">
    <source>
        <dbReference type="ARBA" id="ARBA00022598"/>
    </source>
</evidence>
<keyword evidence="4" id="KW-0443">Lipid metabolism</keyword>
<keyword evidence="3" id="KW-0276">Fatty acid metabolism</keyword>
<dbReference type="InterPro" id="IPR042099">
    <property type="entry name" value="ANL_N_sf"/>
</dbReference>
<dbReference type="InterPro" id="IPR000873">
    <property type="entry name" value="AMP-dep_synth/lig_dom"/>
</dbReference>
<protein>
    <submittedName>
        <fullName evidence="7">Fatty acyl-AMP ligase</fullName>
    </submittedName>
</protein>
<dbReference type="PANTHER" id="PTHR22754:SF32">
    <property type="entry name" value="DISCO-INTERACTING PROTEIN 2"/>
    <property type="match status" value="1"/>
</dbReference>
<keyword evidence="8" id="KW-1185">Reference proteome</keyword>
<dbReference type="PANTHER" id="PTHR22754">
    <property type="entry name" value="DISCO-INTERACTING PROTEIN 2 DIP2 -RELATED"/>
    <property type="match status" value="1"/>
</dbReference>
<dbReference type="Gene3D" id="3.30.300.30">
    <property type="match status" value="1"/>
</dbReference>
<dbReference type="RefSeq" id="WP_378247133.1">
    <property type="nucleotide sequence ID" value="NZ_JBHRWK010000116.1"/>
</dbReference>
<comment type="similarity">
    <text evidence="1">Belongs to the ATP-dependent AMP-binding enzyme family.</text>
</comment>
<evidence type="ECO:0000256" key="4">
    <source>
        <dbReference type="ARBA" id="ARBA00023098"/>
    </source>
</evidence>
<feature type="domain" description="AMP-dependent synthetase/ligase" evidence="5">
    <location>
        <begin position="26"/>
        <end position="390"/>
    </location>
</feature>
<reference evidence="8" key="1">
    <citation type="journal article" date="2019" name="Int. J. Syst. Evol. Microbiol.">
        <title>The Global Catalogue of Microorganisms (GCM) 10K type strain sequencing project: providing services to taxonomists for standard genome sequencing and annotation.</title>
        <authorList>
            <consortium name="The Broad Institute Genomics Platform"/>
            <consortium name="The Broad Institute Genome Sequencing Center for Infectious Disease"/>
            <person name="Wu L."/>
            <person name="Ma J."/>
        </authorList>
    </citation>
    <scope>NUCLEOTIDE SEQUENCE [LARGE SCALE GENOMIC DNA]</scope>
    <source>
        <strain evidence="8">CGMCC 4.7676</strain>
    </source>
</reference>
<accession>A0ABV7PBX1</accession>
<dbReference type="InterPro" id="IPR040097">
    <property type="entry name" value="FAAL/FAAC"/>
</dbReference>
<dbReference type="EMBL" id="JBHRWK010000116">
    <property type="protein sequence ID" value="MFC3456090.1"/>
    <property type="molecule type" value="Genomic_DNA"/>
</dbReference>
<evidence type="ECO:0000313" key="8">
    <source>
        <dbReference type="Proteomes" id="UP001595645"/>
    </source>
</evidence>
<keyword evidence="2 7" id="KW-0436">Ligase</keyword>
<gene>
    <name evidence="7" type="ORF">ACFOSH_42235</name>
</gene>
<dbReference type="Pfam" id="PF23024">
    <property type="entry name" value="AMP-dom_DIP2-like"/>
    <property type="match status" value="1"/>
</dbReference>
<evidence type="ECO:0000259" key="5">
    <source>
        <dbReference type="Pfam" id="PF00501"/>
    </source>
</evidence>
<evidence type="ECO:0000313" key="7">
    <source>
        <dbReference type="EMBL" id="MFC3456090.1"/>
    </source>
</evidence>
<sequence>MIYVHGSDLEPTEARTGPRTVLDMVRDRALAHPDRTAYRHLVDGTSASTVSLSWQSLWHRILAVADQVRAACPAGSRVALAVRPGLDYVAGLFGTMYAGSTVVPTFPPSGKRATDRLASIIGDCSPQAILVDKGQDHTRVPAGLVVLEISDAETGDDPGFIPAETALLQYTSGSTAAPKGVVLTHANLISNCAALTSHIGEEPGRVGLTWLPPYHDMGLIGTLLFAAYGGWPLVMMDPEHFVQAPRRWLRAIGEFGVTITVAPAFALELCTDTIADEEVADLGLHTLRHLFCGSEPIHPKVLKGFLDRFGPQGLATAALIPCYGLAEATLFVSGKREGEEVEVDGDVVGCGIPAAGHELFIVDPGTGRLSSEGEIGEIQVRGPSVAAGYFGDPSASEHTFGAGPDSNALSTGDLGYLRHGRLFVTGRISDLIIVAGRNIHPQDVEATVNNCHPAVFRSVVFGIPGATGEDLVIVVERRSTQGLDEARNTITKAVVSEHGVRPKAVEFVPVGGIPRTTSGKPRRFAARSRHLDGVR</sequence>
<organism evidence="7 8">
    <name type="scientific">Amycolatopsis speibonae</name>
    <dbReference type="NCBI Taxonomy" id="1450224"/>
    <lineage>
        <taxon>Bacteria</taxon>
        <taxon>Bacillati</taxon>
        <taxon>Actinomycetota</taxon>
        <taxon>Actinomycetes</taxon>
        <taxon>Pseudonocardiales</taxon>
        <taxon>Pseudonocardiaceae</taxon>
        <taxon>Amycolatopsis</taxon>
    </lineage>
</organism>
<dbReference type="GO" id="GO:0016874">
    <property type="term" value="F:ligase activity"/>
    <property type="evidence" value="ECO:0007669"/>
    <property type="project" value="UniProtKB-KW"/>
</dbReference>
<dbReference type="CDD" id="cd05931">
    <property type="entry name" value="FAAL"/>
    <property type="match status" value="1"/>
</dbReference>
<name>A0ABV7PBX1_9PSEU</name>
<proteinExistence type="inferred from homology"/>
<evidence type="ECO:0000256" key="1">
    <source>
        <dbReference type="ARBA" id="ARBA00006432"/>
    </source>
</evidence>
<dbReference type="Gene3D" id="3.40.50.12780">
    <property type="entry name" value="N-terminal domain of ligase-like"/>
    <property type="match status" value="1"/>
</dbReference>